<dbReference type="Proteomes" id="UP001254564">
    <property type="component" value="Unassembled WGS sequence"/>
</dbReference>
<dbReference type="Pfam" id="PF07277">
    <property type="entry name" value="SapC"/>
    <property type="match status" value="1"/>
</dbReference>
<keyword evidence="2" id="KW-1185">Reference proteome</keyword>
<accession>A0ABU1H1Q8</accession>
<evidence type="ECO:0000313" key="2">
    <source>
        <dbReference type="Proteomes" id="UP001254564"/>
    </source>
</evidence>
<sequence>MLTLLNPEVHANLRYLPIDNHVFATEQKGVELLFDDMEALADRDIPIILPAAPGSLPEAILATSQHENPLEGYTPLRWLTYPFALQSAVGVGPKGHTTQYTLLHADLETPHWRCWPNNVGHWLFSKAGEPTVFLQNIVTRLQEQAARTEHTHELISLLDQAGGLTKWHIHYLEQFHDVYRINPEKLEERLEAIDSSRCTAAYDLAMRIHQSSDDFVVKHTSNHASCESPPSGVI</sequence>
<gene>
    <name evidence="1" type="ORF">QC823_01600</name>
</gene>
<reference evidence="1 2" key="1">
    <citation type="submission" date="2023-04" db="EMBL/GenBank/DDBJ databases">
        <title>A long-awaited taxogenomic arrangement of the family Halomonadaceae.</title>
        <authorList>
            <person name="De La Haba R."/>
            <person name="Chuvochina M."/>
            <person name="Wittouck S."/>
            <person name="Arahal D.R."/>
            <person name="Sanchez-Porro C."/>
            <person name="Hugenholtz P."/>
            <person name="Ventosa A."/>
        </authorList>
    </citation>
    <scope>NUCLEOTIDE SEQUENCE [LARGE SCALE GENOMIC DNA]</scope>
    <source>
        <strain evidence="1 2">DSM 21020</strain>
    </source>
</reference>
<organism evidence="1 2">
    <name type="scientific">Vreelandella vilamensis</name>
    <dbReference type="NCBI Taxonomy" id="531309"/>
    <lineage>
        <taxon>Bacteria</taxon>
        <taxon>Pseudomonadati</taxon>
        <taxon>Pseudomonadota</taxon>
        <taxon>Gammaproteobacteria</taxon>
        <taxon>Oceanospirillales</taxon>
        <taxon>Halomonadaceae</taxon>
        <taxon>Vreelandella</taxon>
    </lineage>
</organism>
<dbReference type="RefSeq" id="WP_309654617.1">
    <property type="nucleotide sequence ID" value="NZ_JARWAN010000002.1"/>
</dbReference>
<dbReference type="EMBL" id="JARWAN010000002">
    <property type="protein sequence ID" value="MDR5897692.1"/>
    <property type="molecule type" value="Genomic_DNA"/>
</dbReference>
<dbReference type="InterPro" id="IPR010836">
    <property type="entry name" value="SapC"/>
</dbReference>
<proteinExistence type="predicted"/>
<name>A0ABU1H1Q8_9GAMM</name>
<evidence type="ECO:0000313" key="1">
    <source>
        <dbReference type="EMBL" id="MDR5897692.1"/>
    </source>
</evidence>
<protein>
    <submittedName>
        <fullName evidence="1">SapC family protein</fullName>
    </submittedName>
</protein>
<comment type="caution">
    <text evidence="1">The sequence shown here is derived from an EMBL/GenBank/DDBJ whole genome shotgun (WGS) entry which is preliminary data.</text>
</comment>